<feature type="transmembrane region" description="Helical" evidence="2">
    <location>
        <begin position="291"/>
        <end position="312"/>
    </location>
</feature>
<accession>K8XNW5</accession>
<dbReference type="EMBL" id="AJYC02000075">
    <property type="protein sequence ID" value="EKT79917.1"/>
    <property type="molecule type" value="Genomic_DNA"/>
</dbReference>
<evidence type="ECO:0000256" key="1">
    <source>
        <dbReference type="SAM" id="MobiDB-lite"/>
    </source>
</evidence>
<name>K8XNW5_RHOOP</name>
<dbReference type="Pfam" id="PF11271">
    <property type="entry name" value="PorA"/>
    <property type="match status" value="1"/>
</dbReference>
<comment type="caution">
    <text evidence="3">The sequence shown here is derived from an EMBL/GenBank/DDBJ whole genome shotgun (WGS) entry which is preliminary data.</text>
</comment>
<reference evidence="3 4" key="1">
    <citation type="journal article" date="2013" name="Genome Announc.">
        <title>Draft Genome Sequence of Rhodococcus opacus Strain M213 Shows a Diverse Catabolic Potential.</title>
        <authorList>
            <person name="Pathak A."/>
            <person name="Green S.J."/>
            <person name="Ogram A."/>
            <person name="Chauhan A."/>
        </authorList>
    </citation>
    <scope>NUCLEOTIDE SEQUENCE [LARGE SCALE GENOMIC DNA]</scope>
    <source>
        <strain evidence="3 4">M213</strain>
    </source>
</reference>
<evidence type="ECO:0008006" key="5">
    <source>
        <dbReference type="Google" id="ProtNLM"/>
    </source>
</evidence>
<gene>
    <name evidence="3" type="ORF">WSS_A25120</name>
</gene>
<feature type="compositionally biased region" description="Polar residues" evidence="1">
    <location>
        <begin position="115"/>
        <end position="126"/>
    </location>
</feature>
<evidence type="ECO:0000313" key="3">
    <source>
        <dbReference type="EMBL" id="EKT79917.1"/>
    </source>
</evidence>
<keyword evidence="2" id="KW-0472">Membrane</keyword>
<keyword evidence="2" id="KW-0812">Transmembrane</keyword>
<dbReference type="InterPro" id="IPR021424">
    <property type="entry name" value="PorA"/>
</dbReference>
<protein>
    <recommendedName>
        <fullName evidence="5">DUF3068 domain-containing protein</fullName>
    </recommendedName>
</protein>
<sequence length="316" mass="34022">MIGAGAFSLTVAALLPTYAAGQLKKMPLDVESATISHATGADVLDAVDTARGKPTTDHGVPVQVEVYVTTEDPSDADLTTLQAALRITRTDTPGQAGLISASIDRVSLNRQTALPVSDPAPTTLTVTGRPPVETPREGIQYKFPFDTQKTSYPYYDGTARQTNLINFVDEDREIDGMRLYHFRQQIGPLNLGESIGKDATLTLPASSWGLPGDRPFTMNLFYATERDVWVEPVSGAVVAVEEQPHRWLARTASDPLAVTSFAAHTQFDGNTVAELASTARSARDTIRWGTVYIPSILAALGAGLIGTGLVLARRWR</sequence>
<keyword evidence="2" id="KW-1133">Transmembrane helix</keyword>
<proteinExistence type="predicted"/>
<feature type="region of interest" description="Disordered" evidence="1">
    <location>
        <begin position="115"/>
        <end position="136"/>
    </location>
</feature>
<evidence type="ECO:0000256" key="2">
    <source>
        <dbReference type="SAM" id="Phobius"/>
    </source>
</evidence>
<dbReference type="AlphaFoldDB" id="K8XNW5"/>
<dbReference type="Proteomes" id="UP000005951">
    <property type="component" value="Unassembled WGS sequence"/>
</dbReference>
<evidence type="ECO:0000313" key="4">
    <source>
        <dbReference type="Proteomes" id="UP000005951"/>
    </source>
</evidence>
<organism evidence="3 4">
    <name type="scientific">Rhodococcus opacus M213</name>
    <dbReference type="NCBI Taxonomy" id="1129896"/>
    <lineage>
        <taxon>Bacteria</taxon>
        <taxon>Bacillati</taxon>
        <taxon>Actinomycetota</taxon>
        <taxon>Actinomycetes</taxon>
        <taxon>Mycobacteriales</taxon>
        <taxon>Nocardiaceae</taxon>
        <taxon>Rhodococcus</taxon>
    </lineage>
</organism>